<dbReference type="InterPro" id="IPR001810">
    <property type="entry name" value="F-box_dom"/>
</dbReference>
<feature type="domain" description="F-box" evidence="1">
    <location>
        <begin position="21"/>
        <end position="64"/>
    </location>
</feature>
<name>J0WVA1_AURST</name>
<dbReference type="Gene3D" id="1.20.1280.50">
    <property type="match status" value="1"/>
</dbReference>
<dbReference type="OrthoDB" id="3266451at2759"/>
<proteinExistence type="predicted"/>
<dbReference type="SUPFAM" id="SSF81383">
    <property type="entry name" value="F-box domain"/>
    <property type="match status" value="1"/>
</dbReference>
<dbReference type="CDD" id="cd09917">
    <property type="entry name" value="F-box_SF"/>
    <property type="match status" value="1"/>
</dbReference>
<evidence type="ECO:0000259" key="1">
    <source>
        <dbReference type="Pfam" id="PF12937"/>
    </source>
</evidence>
<accession>J0WVA1</accession>
<gene>
    <name evidence="2" type="ORF">AURDEDRAFT_188196</name>
</gene>
<organism evidence="2 3">
    <name type="scientific">Auricularia subglabra (strain TFB-10046 / SS5)</name>
    <name type="common">White-rot fungus</name>
    <name type="synonym">Auricularia delicata (strain TFB10046)</name>
    <dbReference type="NCBI Taxonomy" id="717982"/>
    <lineage>
        <taxon>Eukaryota</taxon>
        <taxon>Fungi</taxon>
        <taxon>Dikarya</taxon>
        <taxon>Basidiomycota</taxon>
        <taxon>Agaricomycotina</taxon>
        <taxon>Agaricomycetes</taxon>
        <taxon>Auriculariales</taxon>
        <taxon>Auriculariaceae</taxon>
        <taxon>Auricularia</taxon>
    </lineage>
</organism>
<dbReference type="Pfam" id="PF12937">
    <property type="entry name" value="F-box-like"/>
    <property type="match status" value="1"/>
</dbReference>
<sequence>MANEGPKTGFADPNTACPARRLPAELLLDIWGMVPPLERVCASQVCSAWRRVSLASPWLWTQVIFLSAPWDPWTSRLWPNAAERSRWQQEAVCNGFDGFSKSKNAHFRNVFNPSPGTNNLALFDELLPRSGQLPLDITVFPPDDHKDVKRLLSVLGKHAQRISRLHFRYCFFPDIEVLLRESGGSLPALRTLTAGFDNHIFVHEDKPPRITDSEQFPALRQVHLGAEAATWTLDWNSLGLDGIDYLTIVPHDDHNIIHALSVCPNLSSLTLVMSALSSRYLIITEAVLAALARVQSITVRGMHHKADDFVFALFDTARFSDLTFDCRGRAPWLDWVLPSPCRVLEQPVRLTVQLTDASYDVEVVDSAQRRRRILLDVGTVSKCPSLWGFWLREQEVSAATVDARAWNYFTGGIPASTSIPELTIAVRADPGELDTISLSKVSGLQQLHIDVLASGLHFPRGAVSNLVRDAQLRVLSLAADAAFDDAEELSALAERLEFR</sequence>
<dbReference type="Proteomes" id="UP000006514">
    <property type="component" value="Unassembled WGS sequence"/>
</dbReference>
<protein>
    <recommendedName>
        <fullName evidence="1">F-box domain-containing protein</fullName>
    </recommendedName>
</protein>
<evidence type="ECO:0000313" key="2">
    <source>
        <dbReference type="EMBL" id="EJD36992.1"/>
    </source>
</evidence>
<evidence type="ECO:0000313" key="3">
    <source>
        <dbReference type="Proteomes" id="UP000006514"/>
    </source>
</evidence>
<dbReference type="KEGG" id="adl:AURDEDRAFT_188196"/>
<keyword evidence="3" id="KW-1185">Reference proteome</keyword>
<dbReference type="AlphaFoldDB" id="J0WVA1"/>
<reference evidence="3" key="1">
    <citation type="journal article" date="2012" name="Science">
        <title>The Paleozoic origin of enzymatic lignin decomposition reconstructed from 31 fungal genomes.</title>
        <authorList>
            <person name="Floudas D."/>
            <person name="Binder M."/>
            <person name="Riley R."/>
            <person name="Barry K."/>
            <person name="Blanchette R.A."/>
            <person name="Henrissat B."/>
            <person name="Martinez A.T."/>
            <person name="Otillar R."/>
            <person name="Spatafora J.W."/>
            <person name="Yadav J.S."/>
            <person name="Aerts A."/>
            <person name="Benoit I."/>
            <person name="Boyd A."/>
            <person name="Carlson A."/>
            <person name="Copeland A."/>
            <person name="Coutinho P.M."/>
            <person name="de Vries R.P."/>
            <person name="Ferreira P."/>
            <person name="Findley K."/>
            <person name="Foster B."/>
            <person name="Gaskell J."/>
            <person name="Glotzer D."/>
            <person name="Gorecki P."/>
            <person name="Heitman J."/>
            <person name="Hesse C."/>
            <person name="Hori C."/>
            <person name="Igarashi K."/>
            <person name="Jurgens J.A."/>
            <person name="Kallen N."/>
            <person name="Kersten P."/>
            <person name="Kohler A."/>
            <person name="Kuees U."/>
            <person name="Kumar T.K.A."/>
            <person name="Kuo A."/>
            <person name="LaButti K."/>
            <person name="Larrondo L.F."/>
            <person name="Lindquist E."/>
            <person name="Ling A."/>
            <person name="Lombard V."/>
            <person name="Lucas S."/>
            <person name="Lundell T."/>
            <person name="Martin R."/>
            <person name="McLaughlin D.J."/>
            <person name="Morgenstern I."/>
            <person name="Morin E."/>
            <person name="Murat C."/>
            <person name="Nagy L.G."/>
            <person name="Nolan M."/>
            <person name="Ohm R.A."/>
            <person name="Patyshakuliyeva A."/>
            <person name="Rokas A."/>
            <person name="Ruiz-Duenas F.J."/>
            <person name="Sabat G."/>
            <person name="Salamov A."/>
            <person name="Samejima M."/>
            <person name="Schmutz J."/>
            <person name="Slot J.C."/>
            <person name="St John F."/>
            <person name="Stenlid J."/>
            <person name="Sun H."/>
            <person name="Sun S."/>
            <person name="Syed K."/>
            <person name="Tsang A."/>
            <person name="Wiebenga A."/>
            <person name="Young D."/>
            <person name="Pisabarro A."/>
            <person name="Eastwood D.C."/>
            <person name="Martin F."/>
            <person name="Cullen D."/>
            <person name="Grigoriev I.V."/>
            <person name="Hibbett D.S."/>
        </authorList>
    </citation>
    <scope>NUCLEOTIDE SEQUENCE [LARGE SCALE GENOMIC DNA]</scope>
    <source>
        <strain evidence="3">TFB10046</strain>
    </source>
</reference>
<dbReference type="EMBL" id="JH687849">
    <property type="protein sequence ID" value="EJD36992.1"/>
    <property type="molecule type" value="Genomic_DNA"/>
</dbReference>
<dbReference type="InParanoid" id="J0WVA1"/>
<dbReference type="InterPro" id="IPR036047">
    <property type="entry name" value="F-box-like_dom_sf"/>
</dbReference>